<evidence type="ECO:0000313" key="9">
    <source>
        <dbReference type="EMBL" id="TDE03103.1"/>
    </source>
</evidence>
<evidence type="ECO:0000256" key="6">
    <source>
        <dbReference type="ARBA" id="ARBA00023136"/>
    </source>
</evidence>
<evidence type="ECO:0000256" key="4">
    <source>
        <dbReference type="ARBA" id="ARBA00022692"/>
    </source>
</evidence>
<name>A0A4R5CZ04_9ACTN</name>
<evidence type="ECO:0000256" key="5">
    <source>
        <dbReference type="ARBA" id="ARBA00022989"/>
    </source>
</evidence>
<dbReference type="PANTHER" id="PTHR32243">
    <property type="entry name" value="MALTOSE TRANSPORT SYSTEM PERMEASE-RELATED"/>
    <property type="match status" value="1"/>
</dbReference>
<comment type="subcellular location">
    <subcellularLocation>
        <location evidence="1 7">Cell membrane</location>
        <topology evidence="1 7">Multi-pass membrane protein</topology>
    </subcellularLocation>
</comment>
<keyword evidence="3" id="KW-1003">Cell membrane</keyword>
<dbReference type="OrthoDB" id="9794684at2"/>
<feature type="transmembrane region" description="Helical" evidence="7">
    <location>
        <begin position="125"/>
        <end position="146"/>
    </location>
</feature>
<dbReference type="InterPro" id="IPR035906">
    <property type="entry name" value="MetI-like_sf"/>
</dbReference>
<evidence type="ECO:0000256" key="7">
    <source>
        <dbReference type="RuleBase" id="RU363032"/>
    </source>
</evidence>
<dbReference type="Gene3D" id="1.10.3720.10">
    <property type="entry name" value="MetI-like"/>
    <property type="match status" value="1"/>
</dbReference>
<feature type="transmembrane region" description="Helical" evidence="7">
    <location>
        <begin position="158"/>
        <end position="181"/>
    </location>
</feature>
<dbReference type="SUPFAM" id="SSF161098">
    <property type="entry name" value="MetI-like"/>
    <property type="match status" value="1"/>
</dbReference>
<keyword evidence="10" id="KW-1185">Reference proteome</keyword>
<dbReference type="PROSITE" id="PS50928">
    <property type="entry name" value="ABC_TM1"/>
    <property type="match status" value="1"/>
</dbReference>
<organism evidence="9 10">
    <name type="scientific">Jiangella asiatica</name>
    <dbReference type="NCBI Taxonomy" id="2530372"/>
    <lineage>
        <taxon>Bacteria</taxon>
        <taxon>Bacillati</taxon>
        <taxon>Actinomycetota</taxon>
        <taxon>Actinomycetes</taxon>
        <taxon>Jiangellales</taxon>
        <taxon>Jiangellaceae</taxon>
        <taxon>Jiangella</taxon>
    </lineage>
</organism>
<evidence type="ECO:0000256" key="1">
    <source>
        <dbReference type="ARBA" id="ARBA00004651"/>
    </source>
</evidence>
<feature type="transmembrane region" description="Helical" evidence="7">
    <location>
        <begin position="263"/>
        <end position="281"/>
    </location>
</feature>
<feature type="transmembrane region" description="Helical" evidence="7">
    <location>
        <begin position="94"/>
        <end position="113"/>
    </location>
</feature>
<protein>
    <submittedName>
        <fullName evidence="9">Carbohydrate ABC transporter permease</fullName>
    </submittedName>
</protein>
<dbReference type="GO" id="GO:0055085">
    <property type="term" value="P:transmembrane transport"/>
    <property type="evidence" value="ECO:0007669"/>
    <property type="project" value="InterPro"/>
</dbReference>
<dbReference type="RefSeq" id="WP_131898098.1">
    <property type="nucleotide sequence ID" value="NZ_SMKZ01000033.1"/>
</dbReference>
<keyword evidence="6 7" id="KW-0472">Membrane</keyword>
<dbReference type="InterPro" id="IPR050901">
    <property type="entry name" value="BP-dep_ABC_trans_perm"/>
</dbReference>
<evidence type="ECO:0000259" key="8">
    <source>
        <dbReference type="PROSITE" id="PS50928"/>
    </source>
</evidence>
<dbReference type="InterPro" id="IPR000515">
    <property type="entry name" value="MetI-like"/>
</dbReference>
<accession>A0A4R5CZ04</accession>
<dbReference type="Pfam" id="PF00528">
    <property type="entry name" value="BPD_transp_1"/>
    <property type="match status" value="1"/>
</dbReference>
<dbReference type="GO" id="GO:0005886">
    <property type="term" value="C:plasma membrane"/>
    <property type="evidence" value="ECO:0007669"/>
    <property type="project" value="UniProtKB-SubCell"/>
</dbReference>
<gene>
    <name evidence="9" type="ORF">E1269_20820</name>
</gene>
<sequence length="294" mass="32267">MMLDIDHARRRAAAPGRRAVLVRRAGRAGQTWLLVMLITLFALWPLYWMVVQSLQPRGERYLFPPQLLPTEPTFAAFSAIWESTEIVVWLRNTLVVAVCSAALTLVFAAWGAYAMSRWHTRGVGVAGFLTLATQMMPGIVLMIPIFKAFIDLGLVGGLHGLVVANFIFAVPVATWMLKSIFDTIPEEIEEAARVDGCNRLGVLFRITLPLALPGVVATGVFAFIASWNEYMFARLIITRSTDWVGSMGIASFFGELSTPWPEVMAAALVFAAPPVVLFLAFQKYFVAGLAGASK</sequence>
<dbReference type="AlphaFoldDB" id="A0A4R5CZ04"/>
<dbReference type="CDD" id="cd06261">
    <property type="entry name" value="TM_PBP2"/>
    <property type="match status" value="1"/>
</dbReference>
<comment type="similarity">
    <text evidence="7">Belongs to the binding-protein-dependent transport system permease family.</text>
</comment>
<dbReference type="InParanoid" id="A0A4R5CZ04"/>
<evidence type="ECO:0000256" key="2">
    <source>
        <dbReference type="ARBA" id="ARBA00022448"/>
    </source>
</evidence>
<feature type="transmembrane region" description="Helical" evidence="7">
    <location>
        <begin position="202"/>
        <end position="225"/>
    </location>
</feature>
<dbReference type="Proteomes" id="UP000294739">
    <property type="component" value="Unassembled WGS sequence"/>
</dbReference>
<reference evidence="9 10" key="1">
    <citation type="submission" date="2019-03" db="EMBL/GenBank/DDBJ databases">
        <title>Draft genome sequences of novel Actinobacteria.</title>
        <authorList>
            <person name="Sahin N."/>
            <person name="Ay H."/>
            <person name="Saygin H."/>
        </authorList>
    </citation>
    <scope>NUCLEOTIDE SEQUENCE [LARGE SCALE GENOMIC DNA]</scope>
    <source>
        <strain evidence="9 10">5K138</strain>
    </source>
</reference>
<evidence type="ECO:0000256" key="3">
    <source>
        <dbReference type="ARBA" id="ARBA00022475"/>
    </source>
</evidence>
<keyword evidence="2 7" id="KW-0813">Transport</keyword>
<feature type="domain" description="ABC transmembrane type-1" evidence="8">
    <location>
        <begin position="90"/>
        <end position="281"/>
    </location>
</feature>
<evidence type="ECO:0000313" key="10">
    <source>
        <dbReference type="Proteomes" id="UP000294739"/>
    </source>
</evidence>
<proteinExistence type="inferred from homology"/>
<dbReference type="PANTHER" id="PTHR32243:SF18">
    <property type="entry name" value="INNER MEMBRANE ABC TRANSPORTER PERMEASE PROTEIN YCJP"/>
    <property type="match status" value="1"/>
</dbReference>
<dbReference type="EMBL" id="SMKZ01000033">
    <property type="protein sequence ID" value="TDE03103.1"/>
    <property type="molecule type" value="Genomic_DNA"/>
</dbReference>
<keyword evidence="4 7" id="KW-0812">Transmembrane</keyword>
<keyword evidence="5 7" id="KW-1133">Transmembrane helix</keyword>
<feature type="transmembrane region" description="Helical" evidence="7">
    <location>
        <begin position="31"/>
        <end position="50"/>
    </location>
</feature>
<comment type="caution">
    <text evidence="9">The sequence shown here is derived from an EMBL/GenBank/DDBJ whole genome shotgun (WGS) entry which is preliminary data.</text>
</comment>